<dbReference type="Proteomes" id="UP000192596">
    <property type="component" value="Unassembled WGS sequence"/>
</dbReference>
<dbReference type="EMBL" id="NAJO01000017">
    <property type="protein sequence ID" value="OQO06205.1"/>
    <property type="molecule type" value="Genomic_DNA"/>
</dbReference>
<sequence>MADTVSSTGLVLQVGVLLKHLVEYGKAVKGAQGEIGRLRTETYALRSILRDIETAQENGGKRPLKRELSETLTTASSLLGELAQKLDGTKHRKVKSWSGHSRRQDVMRCLAN</sequence>
<accession>A0A1V8T473</accession>
<keyword evidence="2" id="KW-1185">Reference proteome</keyword>
<dbReference type="AlphaFoldDB" id="A0A1V8T473"/>
<evidence type="ECO:0000313" key="2">
    <source>
        <dbReference type="Proteomes" id="UP000192596"/>
    </source>
</evidence>
<reference evidence="2" key="1">
    <citation type="submission" date="2017-03" db="EMBL/GenBank/DDBJ databases">
        <title>Genomes of endolithic fungi from Antarctica.</title>
        <authorList>
            <person name="Coleine C."/>
            <person name="Masonjones S."/>
            <person name="Stajich J.E."/>
        </authorList>
    </citation>
    <scope>NUCLEOTIDE SEQUENCE [LARGE SCALE GENOMIC DNA]</scope>
    <source>
        <strain evidence="2">CCFEE 5527</strain>
    </source>
</reference>
<comment type="caution">
    <text evidence="1">The sequence shown here is derived from an EMBL/GenBank/DDBJ whole genome shotgun (WGS) entry which is preliminary data.</text>
</comment>
<evidence type="ECO:0000313" key="1">
    <source>
        <dbReference type="EMBL" id="OQO06205.1"/>
    </source>
</evidence>
<dbReference type="InParanoid" id="A0A1V8T473"/>
<evidence type="ECO:0008006" key="3">
    <source>
        <dbReference type="Google" id="ProtNLM"/>
    </source>
</evidence>
<proteinExistence type="predicted"/>
<protein>
    <recommendedName>
        <fullName evidence="3">Fungal N-terminal domain-containing protein</fullName>
    </recommendedName>
</protein>
<dbReference type="OrthoDB" id="10607985at2759"/>
<organism evidence="1 2">
    <name type="scientific">Cryoendolithus antarcticus</name>
    <dbReference type="NCBI Taxonomy" id="1507870"/>
    <lineage>
        <taxon>Eukaryota</taxon>
        <taxon>Fungi</taxon>
        <taxon>Dikarya</taxon>
        <taxon>Ascomycota</taxon>
        <taxon>Pezizomycotina</taxon>
        <taxon>Dothideomycetes</taxon>
        <taxon>Dothideomycetidae</taxon>
        <taxon>Cladosporiales</taxon>
        <taxon>Cladosporiaceae</taxon>
        <taxon>Cryoendolithus</taxon>
    </lineage>
</organism>
<name>A0A1V8T473_9PEZI</name>
<gene>
    <name evidence="1" type="ORF">B0A48_08793</name>
</gene>